<feature type="active site" evidence="5 6">
    <location>
        <position position="175"/>
    </location>
</feature>
<dbReference type="GO" id="GO:0008168">
    <property type="term" value="F:methyltransferase activity"/>
    <property type="evidence" value="ECO:0007669"/>
    <property type="project" value="UniProtKB-KW"/>
</dbReference>
<dbReference type="HAMAP" id="MF_00099">
    <property type="entry name" value="CheB_chemtxs"/>
    <property type="match status" value="1"/>
</dbReference>
<proteinExistence type="inferred from homology"/>
<dbReference type="GO" id="GO:0005737">
    <property type="term" value="C:cytoplasm"/>
    <property type="evidence" value="ECO:0007669"/>
    <property type="project" value="UniProtKB-SubCell"/>
</dbReference>
<comment type="function">
    <text evidence="5">Involved in chemotaxis. Part of a chemotaxis signal transduction system that modulates chemotaxis in response to various stimuli. Catalyzes the demethylation of specific methylglutamate residues introduced into the chemoreceptors (methyl-accepting chemotaxis proteins or MCP) by CheR. Also mediates the irreversible deamidation of specific glutamine residues to glutamic acid.</text>
</comment>
<evidence type="ECO:0000256" key="4">
    <source>
        <dbReference type="ARBA" id="ARBA00048267"/>
    </source>
</evidence>
<comment type="caution">
    <text evidence="10">The sequence shown here is derived from an EMBL/GenBank/DDBJ whole genome shotgun (WGS) entry which is preliminary data.</text>
</comment>
<dbReference type="CDD" id="cd16432">
    <property type="entry name" value="CheB_Rec"/>
    <property type="match status" value="1"/>
</dbReference>
<dbReference type="GO" id="GO:0006935">
    <property type="term" value="P:chemotaxis"/>
    <property type="evidence" value="ECO:0007669"/>
    <property type="project" value="UniProtKB-UniRule"/>
</dbReference>
<dbReference type="InterPro" id="IPR011006">
    <property type="entry name" value="CheY-like_superfamily"/>
</dbReference>
<dbReference type="RefSeq" id="WP_169492739.1">
    <property type="nucleotide sequence ID" value="NZ_JABBGM010000002.1"/>
</dbReference>
<dbReference type="Proteomes" id="UP000583556">
    <property type="component" value="Unassembled WGS sequence"/>
</dbReference>
<protein>
    <recommendedName>
        <fullName evidence="5">Protein-glutamate methylesterase/protein-glutamine glutaminase</fullName>
        <ecNumber evidence="5">3.1.1.61</ecNumber>
        <ecNumber evidence="5">3.5.1.44</ecNumber>
    </recommendedName>
</protein>
<dbReference type="PANTHER" id="PTHR42872">
    <property type="entry name" value="PROTEIN-GLUTAMATE METHYLESTERASE/PROTEIN-GLUTAMINE GLUTAMINASE"/>
    <property type="match status" value="1"/>
</dbReference>
<evidence type="ECO:0000313" key="10">
    <source>
        <dbReference type="EMBL" id="NML93530.1"/>
    </source>
</evidence>
<keyword evidence="5 7" id="KW-0597">Phosphoprotein</keyword>
<comment type="domain">
    <text evidence="5">Contains a C-terminal catalytic domain, and an N-terminal region which modulates catalytic activity.</text>
</comment>
<organism evidence="10 11">
    <name type="scientific">Novosphingobium olei</name>
    <dbReference type="NCBI Taxonomy" id="2728851"/>
    <lineage>
        <taxon>Bacteria</taxon>
        <taxon>Pseudomonadati</taxon>
        <taxon>Pseudomonadota</taxon>
        <taxon>Alphaproteobacteria</taxon>
        <taxon>Sphingomonadales</taxon>
        <taxon>Sphingomonadaceae</taxon>
        <taxon>Novosphingobium</taxon>
    </lineage>
</organism>
<dbReference type="InterPro" id="IPR008248">
    <property type="entry name" value="CheB-like"/>
</dbReference>
<evidence type="ECO:0000259" key="8">
    <source>
        <dbReference type="PROSITE" id="PS50110"/>
    </source>
</evidence>
<evidence type="ECO:0000313" key="11">
    <source>
        <dbReference type="Proteomes" id="UP000583556"/>
    </source>
</evidence>
<evidence type="ECO:0000259" key="9">
    <source>
        <dbReference type="PROSITE" id="PS50122"/>
    </source>
</evidence>
<dbReference type="GO" id="GO:0032259">
    <property type="term" value="P:methylation"/>
    <property type="evidence" value="ECO:0007669"/>
    <property type="project" value="UniProtKB-KW"/>
</dbReference>
<evidence type="ECO:0000256" key="5">
    <source>
        <dbReference type="HAMAP-Rule" id="MF_00099"/>
    </source>
</evidence>
<dbReference type="Pfam" id="PF00072">
    <property type="entry name" value="Response_reg"/>
    <property type="match status" value="1"/>
</dbReference>
<dbReference type="PROSITE" id="PS50122">
    <property type="entry name" value="CHEB"/>
    <property type="match status" value="1"/>
</dbReference>
<dbReference type="EMBL" id="JABBGM010000002">
    <property type="protein sequence ID" value="NML93530.1"/>
    <property type="molecule type" value="Genomic_DNA"/>
</dbReference>
<dbReference type="NCBIfam" id="NF001965">
    <property type="entry name" value="PRK00742.1"/>
    <property type="match status" value="1"/>
</dbReference>
<keyword evidence="11" id="KW-1185">Reference proteome</keyword>
<dbReference type="AlphaFoldDB" id="A0A7Y0G919"/>
<dbReference type="InterPro" id="IPR001789">
    <property type="entry name" value="Sig_transdc_resp-reg_receiver"/>
</dbReference>
<keyword evidence="3 5" id="KW-0378">Hydrolase</keyword>
<comment type="catalytic activity">
    <reaction evidence="4 5">
        <text>[protein]-L-glutamate 5-O-methyl ester + H2O = L-glutamyl-[protein] + methanol + H(+)</text>
        <dbReference type="Rhea" id="RHEA:23236"/>
        <dbReference type="Rhea" id="RHEA-COMP:10208"/>
        <dbReference type="Rhea" id="RHEA-COMP:10311"/>
        <dbReference type="ChEBI" id="CHEBI:15377"/>
        <dbReference type="ChEBI" id="CHEBI:15378"/>
        <dbReference type="ChEBI" id="CHEBI:17790"/>
        <dbReference type="ChEBI" id="CHEBI:29973"/>
        <dbReference type="ChEBI" id="CHEBI:82795"/>
        <dbReference type="EC" id="3.1.1.61"/>
    </reaction>
</comment>
<sequence length="372" mass="39840">MKALVVDDSALMRRQIGDILTRGGFAVTTARTGAEALERAREERPDVVTLDINMPEMDGLTCLSRLMSECPAPVVMISSLTEEGALATLEAIALGAVDFVHKPGGTVSTALREQEDLIIAKVKAAVGARVRRSDGLRQRLVAKRETILRNPPPLRGRNLASYGPGSEALTLIGASTGGPAILEDLLGGLSPDYPMPVLVCQHMPGTVTRHFAERLNSCCALQVEELRRQTELEAGTIYVARGDADMLVVERGGRLMATTTPPSREFTWHPSVSRMVASAMKTLTPDSLIGVLLTGMGDDGAAELAELRRLGGHTIAESEDSCVVYGMPRALVERGGASEILHGSQIAARLERVAFARMRAMRTNTGSMTWAS</sequence>
<dbReference type="EC" id="3.5.1.44" evidence="5"/>
<dbReference type="InterPro" id="IPR035909">
    <property type="entry name" value="CheB_C"/>
</dbReference>
<feature type="domain" description="Response regulatory" evidence="8">
    <location>
        <begin position="2"/>
        <end position="117"/>
    </location>
</feature>
<evidence type="ECO:0000256" key="2">
    <source>
        <dbReference type="ARBA" id="ARBA00022500"/>
    </source>
</evidence>
<dbReference type="PIRSF" id="PIRSF000876">
    <property type="entry name" value="RR_chemtxs_CheB"/>
    <property type="match status" value="1"/>
</dbReference>
<dbReference type="SMART" id="SM00448">
    <property type="entry name" value="REC"/>
    <property type="match status" value="1"/>
</dbReference>
<keyword evidence="1 5" id="KW-0963">Cytoplasm</keyword>
<reference evidence="10 11" key="1">
    <citation type="submission" date="2020-04" db="EMBL/GenBank/DDBJ databases">
        <title>Novosphingobium sp. TW-4 isolated from soil.</title>
        <authorList>
            <person name="Dahal R.H."/>
            <person name="Chaudhary D.K."/>
        </authorList>
    </citation>
    <scope>NUCLEOTIDE SEQUENCE [LARGE SCALE GENOMIC DNA]</scope>
    <source>
        <strain evidence="10 11">TW-4</strain>
    </source>
</reference>
<dbReference type="EC" id="3.1.1.61" evidence="5"/>
<dbReference type="GO" id="GO:0050568">
    <property type="term" value="F:protein-glutamine glutaminase activity"/>
    <property type="evidence" value="ECO:0007669"/>
    <property type="project" value="UniProtKB-UniRule"/>
</dbReference>
<evidence type="ECO:0000256" key="6">
    <source>
        <dbReference type="PROSITE-ProRule" id="PRU00050"/>
    </source>
</evidence>
<evidence type="ECO:0000256" key="7">
    <source>
        <dbReference type="PROSITE-ProRule" id="PRU00169"/>
    </source>
</evidence>
<keyword evidence="10" id="KW-0808">Transferase</keyword>
<comment type="catalytic activity">
    <reaction evidence="5">
        <text>L-glutaminyl-[protein] + H2O = L-glutamyl-[protein] + NH4(+)</text>
        <dbReference type="Rhea" id="RHEA:16441"/>
        <dbReference type="Rhea" id="RHEA-COMP:10207"/>
        <dbReference type="Rhea" id="RHEA-COMP:10208"/>
        <dbReference type="ChEBI" id="CHEBI:15377"/>
        <dbReference type="ChEBI" id="CHEBI:28938"/>
        <dbReference type="ChEBI" id="CHEBI:29973"/>
        <dbReference type="ChEBI" id="CHEBI:30011"/>
        <dbReference type="EC" id="3.5.1.44"/>
    </reaction>
</comment>
<dbReference type="SUPFAM" id="SSF52738">
    <property type="entry name" value="Methylesterase CheB, C-terminal domain"/>
    <property type="match status" value="1"/>
</dbReference>
<name>A0A7Y0G919_9SPHN</name>
<dbReference type="SUPFAM" id="SSF52172">
    <property type="entry name" value="CheY-like"/>
    <property type="match status" value="1"/>
</dbReference>
<dbReference type="PROSITE" id="PS50110">
    <property type="entry name" value="RESPONSE_REGULATORY"/>
    <property type="match status" value="1"/>
</dbReference>
<dbReference type="GO" id="GO:0008984">
    <property type="term" value="F:protein-glutamate methylesterase activity"/>
    <property type="evidence" value="ECO:0007669"/>
    <property type="project" value="UniProtKB-UniRule"/>
</dbReference>
<dbReference type="GO" id="GO:0000156">
    <property type="term" value="F:phosphorelay response regulator activity"/>
    <property type="evidence" value="ECO:0007669"/>
    <property type="project" value="InterPro"/>
</dbReference>
<dbReference type="Gene3D" id="3.40.50.180">
    <property type="entry name" value="Methylesterase CheB, C-terminal domain"/>
    <property type="match status" value="1"/>
</dbReference>
<feature type="active site" evidence="5 6">
    <location>
        <position position="299"/>
    </location>
</feature>
<comment type="similarity">
    <text evidence="5">Belongs to the CheB family.</text>
</comment>
<dbReference type="PANTHER" id="PTHR42872:SF6">
    <property type="entry name" value="PROTEIN-GLUTAMATE METHYLESTERASE_PROTEIN-GLUTAMINE GLUTAMINASE"/>
    <property type="match status" value="1"/>
</dbReference>
<dbReference type="CDD" id="cd17541">
    <property type="entry name" value="REC_CheB-like"/>
    <property type="match status" value="1"/>
</dbReference>
<gene>
    <name evidence="5 10" type="primary">cheB</name>
    <name evidence="10" type="ORF">HHL27_07610</name>
</gene>
<feature type="active site" evidence="5 6">
    <location>
        <position position="202"/>
    </location>
</feature>
<feature type="domain" description="CheB-type methylesterase" evidence="9">
    <location>
        <begin position="164"/>
        <end position="350"/>
    </location>
</feature>
<accession>A0A7Y0G919</accession>
<comment type="PTM">
    <text evidence="5">Phosphorylated by CheA. Phosphorylation of the N-terminal regulatory domain activates the methylesterase activity.</text>
</comment>
<dbReference type="Pfam" id="PF01339">
    <property type="entry name" value="CheB_methylest"/>
    <property type="match status" value="1"/>
</dbReference>
<evidence type="ECO:0000256" key="3">
    <source>
        <dbReference type="ARBA" id="ARBA00022801"/>
    </source>
</evidence>
<dbReference type="InterPro" id="IPR000673">
    <property type="entry name" value="Sig_transdc_resp-reg_Me-estase"/>
</dbReference>
<feature type="modified residue" description="4-aspartylphosphate" evidence="5 7">
    <location>
        <position position="51"/>
    </location>
</feature>
<keyword evidence="10" id="KW-0489">Methyltransferase</keyword>
<evidence type="ECO:0000256" key="1">
    <source>
        <dbReference type="ARBA" id="ARBA00022490"/>
    </source>
</evidence>
<dbReference type="Gene3D" id="3.40.50.2300">
    <property type="match status" value="1"/>
</dbReference>
<keyword evidence="2 5" id="KW-0145">Chemotaxis</keyword>
<comment type="subcellular location">
    <subcellularLocation>
        <location evidence="5">Cytoplasm</location>
    </subcellularLocation>
</comment>